<keyword evidence="3" id="KW-1185">Reference proteome</keyword>
<comment type="caution">
    <text evidence="2">The sequence shown here is derived from an EMBL/GenBank/DDBJ whole genome shotgun (WGS) entry which is preliminary data.</text>
</comment>
<accession>A0ABW5SY78</accession>
<protein>
    <submittedName>
        <fullName evidence="2">Thioredoxin family protein</fullName>
    </submittedName>
</protein>
<dbReference type="RefSeq" id="WP_380711764.1">
    <property type="nucleotide sequence ID" value="NZ_JBHUML010000002.1"/>
</dbReference>
<dbReference type="Proteomes" id="UP001597520">
    <property type="component" value="Unassembled WGS sequence"/>
</dbReference>
<name>A0ABW5SY78_9BACI</name>
<evidence type="ECO:0000313" key="2">
    <source>
        <dbReference type="EMBL" id="MFD2704491.1"/>
    </source>
</evidence>
<feature type="domain" description="Thioredoxin" evidence="1">
    <location>
        <begin position="10"/>
        <end position="85"/>
    </location>
</feature>
<dbReference type="SUPFAM" id="SSF52833">
    <property type="entry name" value="Thioredoxin-like"/>
    <property type="match status" value="1"/>
</dbReference>
<dbReference type="InterPro" id="IPR013766">
    <property type="entry name" value="Thioredoxin_domain"/>
</dbReference>
<dbReference type="Gene3D" id="3.40.30.10">
    <property type="entry name" value="Glutaredoxin"/>
    <property type="match status" value="1"/>
</dbReference>
<dbReference type="CDD" id="cd02947">
    <property type="entry name" value="TRX_family"/>
    <property type="match status" value="1"/>
</dbReference>
<reference evidence="3" key="1">
    <citation type="journal article" date="2019" name="Int. J. Syst. Evol. Microbiol.">
        <title>The Global Catalogue of Microorganisms (GCM) 10K type strain sequencing project: providing services to taxonomists for standard genome sequencing and annotation.</title>
        <authorList>
            <consortium name="The Broad Institute Genomics Platform"/>
            <consortium name="The Broad Institute Genome Sequencing Center for Infectious Disease"/>
            <person name="Wu L."/>
            <person name="Ma J."/>
        </authorList>
    </citation>
    <scope>NUCLEOTIDE SEQUENCE [LARGE SCALE GENOMIC DNA]</scope>
    <source>
        <strain evidence="3">KCTC 33792</strain>
    </source>
</reference>
<dbReference type="InterPro" id="IPR036249">
    <property type="entry name" value="Thioredoxin-like_sf"/>
</dbReference>
<evidence type="ECO:0000313" key="3">
    <source>
        <dbReference type="Proteomes" id="UP001597520"/>
    </source>
</evidence>
<organism evidence="2 3">
    <name type="scientific">Salibacterium lacus</name>
    <dbReference type="NCBI Taxonomy" id="1898109"/>
    <lineage>
        <taxon>Bacteria</taxon>
        <taxon>Bacillati</taxon>
        <taxon>Bacillota</taxon>
        <taxon>Bacilli</taxon>
        <taxon>Bacillales</taxon>
        <taxon>Bacillaceae</taxon>
    </lineage>
</organism>
<proteinExistence type="predicted"/>
<evidence type="ECO:0000259" key="1">
    <source>
        <dbReference type="Pfam" id="PF00085"/>
    </source>
</evidence>
<dbReference type="Pfam" id="PF00085">
    <property type="entry name" value="Thioredoxin"/>
    <property type="match status" value="1"/>
</dbReference>
<dbReference type="EMBL" id="JBHUML010000002">
    <property type="protein sequence ID" value="MFD2704491.1"/>
    <property type="molecule type" value="Genomic_DNA"/>
</dbReference>
<sequence length="119" mass="13171">MKEVSAQDIQELKNNGSTAAVFFYTPLCGTCQMASQMTGYVETIFDAAFLQADINTMPGTAQEEEIRSVPCLKVFSKGRIVRTIYAFESIPSLLKRLHGLLPLTEIKEEQDDEGSENSS</sequence>
<gene>
    <name evidence="2" type="ORF">ACFSUB_03360</name>
</gene>